<organism evidence="2 3">
    <name type="scientific">Paenibacillus peoriae</name>
    <dbReference type="NCBI Taxonomy" id="59893"/>
    <lineage>
        <taxon>Bacteria</taxon>
        <taxon>Bacillati</taxon>
        <taxon>Bacillota</taxon>
        <taxon>Bacilli</taxon>
        <taxon>Bacillales</taxon>
        <taxon>Paenibacillaceae</taxon>
        <taxon>Paenibacillus</taxon>
    </lineage>
</organism>
<feature type="region of interest" description="Disordered" evidence="1">
    <location>
        <begin position="119"/>
        <end position="170"/>
    </location>
</feature>
<sequence>MKWLNKFRKKKKFEQVLKEAQDRQAQISAPTTGRISATKPSISAPPRKISRPTPAAPSLGRLYQENPYEEEERRRQAANFHIQSMQIPPTIYLPTAVEEDLICVGTETDLHRTHSAACHGQSESYSSSSSSDSHSSDGSSDYSWASCSDDSSSSSYSYESSSSDSSSSWD</sequence>
<gene>
    <name evidence="2" type="ORF">IAQ67_28765</name>
</gene>
<protein>
    <submittedName>
        <fullName evidence="2">Uncharacterized protein</fullName>
    </submittedName>
</protein>
<dbReference type="AlphaFoldDB" id="A0A7H0YGZ2"/>
<dbReference type="RefSeq" id="WP_190299657.1">
    <property type="nucleotide sequence ID" value="NZ_CP061173.1"/>
</dbReference>
<evidence type="ECO:0000313" key="3">
    <source>
        <dbReference type="Proteomes" id="UP000516384"/>
    </source>
</evidence>
<feature type="compositionally biased region" description="Low complexity" evidence="1">
    <location>
        <begin position="122"/>
        <end position="170"/>
    </location>
</feature>
<accession>A0A7H0YGZ2</accession>
<dbReference type="EMBL" id="CP061173">
    <property type="protein sequence ID" value="QNR70350.1"/>
    <property type="molecule type" value="Genomic_DNA"/>
</dbReference>
<name>A0A7H0YGZ2_9BACL</name>
<feature type="compositionally biased region" description="Polar residues" evidence="1">
    <location>
        <begin position="23"/>
        <end position="41"/>
    </location>
</feature>
<feature type="region of interest" description="Disordered" evidence="1">
    <location>
        <begin position="20"/>
        <end position="81"/>
    </location>
</feature>
<reference evidence="2 3" key="1">
    <citation type="submission" date="2020-09" db="EMBL/GenBank/DDBJ databases">
        <title>Characterization of Paenibacillus peoriae strain ZF390 with broad-spectrum antimicrobial activity as a potential biocontrol agent.</title>
        <authorList>
            <person name="Li L."/>
            <person name="Zhao Y."/>
            <person name="Li B."/>
            <person name="Xie X."/>
        </authorList>
    </citation>
    <scope>NUCLEOTIDE SEQUENCE [LARGE SCALE GENOMIC DNA]</scope>
    <source>
        <strain evidence="2 3">ZF390</strain>
        <plasmid evidence="2 3">pPlas1</plasmid>
    </source>
</reference>
<keyword evidence="2" id="KW-0614">Plasmid</keyword>
<evidence type="ECO:0000313" key="2">
    <source>
        <dbReference type="EMBL" id="QNR70350.1"/>
    </source>
</evidence>
<geneLocation type="plasmid" evidence="2 3">
    <name>pPlas1</name>
</geneLocation>
<evidence type="ECO:0000256" key="1">
    <source>
        <dbReference type="SAM" id="MobiDB-lite"/>
    </source>
</evidence>
<dbReference type="Proteomes" id="UP000516384">
    <property type="component" value="Plasmid pPlas1"/>
</dbReference>
<proteinExistence type="predicted"/>